<dbReference type="STRING" id="695939.SAMN00790413_05694"/>
<feature type="domain" description="ABC transmembrane type-1" evidence="8">
    <location>
        <begin position="91"/>
        <end position="282"/>
    </location>
</feature>
<feature type="transmembrane region" description="Helical" evidence="7">
    <location>
        <begin position="126"/>
        <end position="148"/>
    </location>
</feature>
<dbReference type="InterPro" id="IPR035906">
    <property type="entry name" value="MetI-like_sf"/>
</dbReference>
<evidence type="ECO:0000256" key="6">
    <source>
        <dbReference type="ARBA" id="ARBA00023136"/>
    </source>
</evidence>
<dbReference type="SUPFAM" id="SSF161098">
    <property type="entry name" value="MetI-like"/>
    <property type="match status" value="1"/>
</dbReference>
<keyword evidence="6 7" id="KW-0472">Membrane</keyword>
<protein>
    <submittedName>
        <fullName evidence="9">Carbohydrate ABC transporter membrane protein 2, CUT1 family</fullName>
    </submittedName>
</protein>
<evidence type="ECO:0000313" key="9">
    <source>
        <dbReference type="EMBL" id="SMB78924.1"/>
    </source>
</evidence>
<sequence>MIQTTPKRPPRHRQRAQQRWPVWLRKLPGQALRLILAVLWLLVATLPFAFMFLTSVKSQADIYSTPVWALPKVFDFSNYVSVLHGPFFTYLRNSVLVVVLSTAITLLLSSMAAFAFARLHFRLNGLLFGLVIAGLIVPVHVTLIPIYLMTRAVGLYDTPFALVGPYVAFSLPISIFILTEFMRQIPREMQEAAQIDGAGPVTLFTRVFLPLSTPGLATVAIYNGINMWNEFIFAYVLTASPQNRTLPLAIWDFQGQYSANIPAILAVVTLTTLPLIAAYMFGQERIIRGMMAGSVKG</sequence>
<name>A0A1W1UDS0_9DEIO</name>
<reference evidence="9 10" key="1">
    <citation type="submission" date="2017-04" db="EMBL/GenBank/DDBJ databases">
        <authorList>
            <person name="Afonso C.L."/>
            <person name="Miller P.J."/>
            <person name="Scott M.A."/>
            <person name="Spackman E."/>
            <person name="Goraichik I."/>
            <person name="Dimitrov K.M."/>
            <person name="Suarez D.L."/>
            <person name="Swayne D.E."/>
        </authorList>
    </citation>
    <scope>NUCLEOTIDE SEQUENCE [LARGE SCALE GENOMIC DNA]</scope>
    <source>
        <strain evidence="9 10">KR-140</strain>
    </source>
</reference>
<evidence type="ECO:0000256" key="3">
    <source>
        <dbReference type="ARBA" id="ARBA00022475"/>
    </source>
</evidence>
<dbReference type="AlphaFoldDB" id="A0A1W1UDS0"/>
<keyword evidence="2 7" id="KW-0813">Transport</keyword>
<evidence type="ECO:0000259" key="8">
    <source>
        <dbReference type="PROSITE" id="PS50928"/>
    </source>
</evidence>
<feature type="transmembrane region" description="Helical" evidence="7">
    <location>
        <begin position="160"/>
        <end position="182"/>
    </location>
</feature>
<dbReference type="CDD" id="cd06261">
    <property type="entry name" value="TM_PBP2"/>
    <property type="match status" value="1"/>
</dbReference>
<accession>A0A1W1UDS0</accession>
<organism evidence="9 10">
    <name type="scientific">Deinococcus hopiensis KR-140</name>
    <dbReference type="NCBI Taxonomy" id="695939"/>
    <lineage>
        <taxon>Bacteria</taxon>
        <taxon>Thermotogati</taxon>
        <taxon>Deinococcota</taxon>
        <taxon>Deinococci</taxon>
        <taxon>Deinococcales</taxon>
        <taxon>Deinococcaceae</taxon>
        <taxon>Deinococcus</taxon>
    </lineage>
</organism>
<dbReference type="GO" id="GO:0005886">
    <property type="term" value="C:plasma membrane"/>
    <property type="evidence" value="ECO:0007669"/>
    <property type="project" value="UniProtKB-SubCell"/>
</dbReference>
<keyword evidence="4 7" id="KW-0812">Transmembrane</keyword>
<evidence type="ECO:0000256" key="1">
    <source>
        <dbReference type="ARBA" id="ARBA00004651"/>
    </source>
</evidence>
<evidence type="ECO:0000256" key="2">
    <source>
        <dbReference type="ARBA" id="ARBA00022448"/>
    </source>
</evidence>
<evidence type="ECO:0000313" key="10">
    <source>
        <dbReference type="Proteomes" id="UP000192582"/>
    </source>
</evidence>
<comment type="subcellular location">
    <subcellularLocation>
        <location evidence="1 7">Cell membrane</location>
        <topology evidence="1 7">Multi-pass membrane protein</topology>
    </subcellularLocation>
</comment>
<evidence type="ECO:0000256" key="5">
    <source>
        <dbReference type="ARBA" id="ARBA00022989"/>
    </source>
</evidence>
<dbReference type="PANTHER" id="PTHR43744">
    <property type="entry name" value="ABC TRANSPORTER PERMEASE PROTEIN MG189-RELATED-RELATED"/>
    <property type="match status" value="1"/>
</dbReference>
<dbReference type="GO" id="GO:0055085">
    <property type="term" value="P:transmembrane transport"/>
    <property type="evidence" value="ECO:0007669"/>
    <property type="project" value="InterPro"/>
</dbReference>
<dbReference type="Proteomes" id="UP000192582">
    <property type="component" value="Unassembled WGS sequence"/>
</dbReference>
<proteinExistence type="inferred from homology"/>
<keyword evidence="10" id="KW-1185">Reference proteome</keyword>
<feature type="transmembrane region" description="Helical" evidence="7">
    <location>
        <begin position="261"/>
        <end position="281"/>
    </location>
</feature>
<evidence type="ECO:0000256" key="7">
    <source>
        <dbReference type="RuleBase" id="RU363032"/>
    </source>
</evidence>
<feature type="transmembrane region" description="Helical" evidence="7">
    <location>
        <begin position="95"/>
        <end position="119"/>
    </location>
</feature>
<dbReference type="InterPro" id="IPR000515">
    <property type="entry name" value="MetI-like"/>
</dbReference>
<dbReference type="PANTHER" id="PTHR43744:SF12">
    <property type="entry name" value="ABC TRANSPORTER PERMEASE PROTEIN MG189-RELATED"/>
    <property type="match status" value="1"/>
</dbReference>
<keyword evidence="3" id="KW-1003">Cell membrane</keyword>
<comment type="similarity">
    <text evidence="7">Belongs to the binding-protein-dependent transport system permease family.</text>
</comment>
<gene>
    <name evidence="9" type="ORF">SAMN00790413_05694</name>
</gene>
<dbReference type="RefSeq" id="WP_245808100.1">
    <property type="nucleotide sequence ID" value="NZ_FWWU01000003.1"/>
</dbReference>
<dbReference type="PROSITE" id="PS50928">
    <property type="entry name" value="ABC_TM1"/>
    <property type="match status" value="1"/>
</dbReference>
<feature type="transmembrane region" description="Helical" evidence="7">
    <location>
        <begin position="203"/>
        <end position="225"/>
    </location>
</feature>
<dbReference type="Gene3D" id="1.10.3720.10">
    <property type="entry name" value="MetI-like"/>
    <property type="match status" value="1"/>
</dbReference>
<dbReference type="Pfam" id="PF00528">
    <property type="entry name" value="BPD_transp_1"/>
    <property type="match status" value="1"/>
</dbReference>
<keyword evidence="5 7" id="KW-1133">Transmembrane helix</keyword>
<dbReference type="EMBL" id="FWWU01000003">
    <property type="protein sequence ID" value="SMB78924.1"/>
    <property type="molecule type" value="Genomic_DNA"/>
</dbReference>
<evidence type="ECO:0000256" key="4">
    <source>
        <dbReference type="ARBA" id="ARBA00022692"/>
    </source>
</evidence>
<feature type="transmembrane region" description="Helical" evidence="7">
    <location>
        <begin position="34"/>
        <end position="53"/>
    </location>
</feature>